<comment type="similarity">
    <text evidence="1">Belongs to the cycloisomerase 2 family.</text>
</comment>
<accession>G5I9P6</accession>
<proteinExistence type="inferred from homology"/>
<evidence type="ECO:0000313" key="2">
    <source>
        <dbReference type="EMBL" id="EHI61785.1"/>
    </source>
</evidence>
<dbReference type="SUPFAM" id="SSF51004">
    <property type="entry name" value="C-terminal (heme d1) domain of cytochrome cd1-nitrite reductase"/>
    <property type="match status" value="1"/>
</dbReference>
<sequence length="349" mass="38809">MKEYLLVGTYTTTDAPGCGEDTVCGKGVYCYSYDSATGQIGDMTDMLEMENPSYLTTDKSGNLLFAVNETGNASVVVLCSQKEGKLEVVDRLSSGGAAACHVAYEENRGLLAIANYMSGSMSIATVRDRQKLERRLHIWYQGKGSIEARQEMSHVHSCLFYEDYLLVADLGLDKIHLYRMVDGEIEFLEDIGTRAGSGPRHMAVYREGDGTWLYVVNELSCDVSVYRFRMGEFQEIQREPLYDGPFVEGSLAADIHITKNGILYTSLRGADQIVWFQIQHGSLRRMGSMDSGGEGPRSFCFDREERHLIVANQLSGNLAVYPMERGVVQKETVIHFPVSVPVKVLTVQG</sequence>
<protein>
    <recommendedName>
        <fullName evidence="4">6-phosphogluconolactonase</fullName>
    </recommendedName>
</protein>
<dbReference type="RefSeq" id="WP_006778218.1">
    <property type="nucleotide sequence ID" value="NZ_CP040506.1"/>
</dbReference>
<dbReference type="Gene3D" id="2.130.10.10">
    <property type="entry name" value="YVTN repeat-like/Quinoprotein amine dehydrogenase"/>
    <property type="match status" value="1"/>
</dbReference>
<dbReference type="PANTHER" id="PTHR30344">
    <property type="entry name" value="6-PHOSPHOGLUCONOLACTONASE-RELATED"/>
    <property type="match status" value="1"/>
</dbReference>
<evidence type="ECO:0000256" key="1">
    <source>
        <dbReference type="ARBA" id="ARBA00005564"/>
    </source>
</evidence>
<evidence type="ECO:0000313" key="3">
    <source>
        <dbReference type="Proteomes" id="UP000005384"/>
    </source>
</evidence>
<dbReference type="PANTHER" id="PTHR30344:SF1">
    <property type="entry name" value="6-PHOSPHOGLUCONOLACTONASE"/>
    <property type="match status" value="1"/>
</dbReference>
<dbReference type="HOGENOM" id="CLU_038716_3_0_9"/>
<dbReference type="PATRIC" id="fig|742737.3.peg.230"/>
<organism evidence="2 3">
    <name type="scientific">Hungatella hathewayi WAL-18680</name>
    <dbReference type="NCBI Taxonomy" id="742737"/>
    <lineage>
        <taxon>Bacteria</taxon>
        <taxon>Bacillati</taxon>
        <taxon>Bacillota</taxon>
        <taxon>Clostridia</taxon>
        <taxon>Lachnospirales</taxon>
        <taxon>Lachnospiraceae</taxon>
        <taxon>Hungatella</taxon>
    </lineage>
</organism>
<gene>
    <name evidence="2" type="ORF">HMPREF9473_00236</name>
</gene>
<dbReference type="InterPro" id="IPR011048">
    <property type="entry name" value="Haem_d1_sf"/>
</dbReference>
<name>G5I9P6_9FIRM</name>
<dbReference type="Pfam" id="PF10282">
    <property type="entry name" value="Lactonase"/>
    <property type="match status" value="1"/>
</dbReference>
<dbReference type="AlphaFoldDB" id="G5I9P6"/>
<dbReference type="Proteomes" id="UP000005384">
    <property type="component" value="Unassembled WGS sequence"/>
</dbReference>
<dbReference type="GO" id="GO:0017057">
    <property type="term" value="F:6-phosphogluconolactonase activity"/>
    <property type="evidence" value="ECO:0007669"/>
    <property type="project" value="TreeGrafter"/>
</dbReference>
<reference evidence="2 3" key="1">
    <citation type="submission" date="2011-08" db="EMBL/GenBank/DDBJ databases">
        <title>The Genome Sequence of Clostridium hathewayi WAL-18680.</title>
        <authorList>
            <consortium name="The Broad Institute Genome Sequencing Platform"/>
            <person name="Earl A."/>
            <person name="Ward D."/>
            <person name="Feldgarden M."/>
            <person name="Gevers D."/>
            <person name="Finegold S.M."/>
            <person name="Summanen P.H."/>
            <person name="Molitoris D.R."/>
            <person name="Song M."/>
            <person name="Daigneault M."/>
            <person name="Allen-Vercoe E."/>
            <person name="Young S.K."/>
            <person name="Zeng Q."/>
            <person name="Gargeya S."/>
            <person name="Fitzgerald M."/>
            <person name="Haas B."/>
            <person name="Abouelleil A."/>
            <person name="Alvarado L."/>
            <person name="Arachchi H.M."/>
            <person name="Berlin A."/>
            <person name="Brown A."/>
            <person name="Chapman S.B."/>
            <person name="Chen Z."/>
            <person name="Dunbar C."/>
            <person name="Freedman E."/>
            <person name="Gearin G."/>
            <person name="Gellesch M."/>
            <person name="Goldberg J."/>
            <person name="Griggs A."/>
            <person name="Gujja S."/>
            <person name="Heiman D."/>
            <person name="Howarth C."/>
            <person name="Larson L."/>
            <person name="Lui A."/>
            <person name="MacDonald P.J.P."/>
            <person name="Montmayeur A."/>
            <person name="Murphy C."/>
            <person name="Neiman D."/>
            <person name="Pearson M."/>
            <person name="Priest M."/>
            <person name="Roberts A."/>
            <person name="Saif S."/>
            <person name="Shea T."/>
            <person name="Shenoy N."/>
            <person name="Sisk P."/>
            <person name="Stolte C."/>
            <person name="Sykes S."/>
            <person name="Wortman J."/>
            <person name="Nusbaum C."/>
            <person name="Birren B."/>
        </authorList>
    </citation>
    <scope>NUCLEOTIDE SEQUENCE [LARGE SCALE GENOMIC DNA]</scope>
    <source>
        <strain evidence="2 3">WAL-18680</strain>
    </source>
</reference>
<dbReference type="InterPro" id="IPR015943">
    <property type="entry name" value="WD40/YVTN_repeat-like_dom_sf"/>
</dbReference>
<comment type="caution">
    <text evidence="2">The sequence shown here is derived from an EMBL/GenBank/DDBJ whole genome shotgun (WGS) entry which is preliminary data.</text>
</comment>
<evidence type="ECO:0008006" key="4">
    <source>
        <dbReference type="Google" id="ProtNLM"/>
    </source>
</evidence>
<keyword evidence="3" id="KW-1185">Reference proteome</keyword>
<dbReference type="InterPro" id="IPR050282">
    <property type="entry name" value="Cycloisomerase_2"/>
</dbReference>
<dbReference type="EMBL" id="ADLN01000001">
    <property type="protein sequence ID" value="EHI61785.1"/>
    <property type="molecule type" value="Genomic_DNA"/>
</dbReference>
<dbReference type="InterPro" id="IPR019405">
    <property type="entry name" value="Lactonase_7-beta_prop"/>
</dbReference>
<dbReference type="OrthoDB" id="9790815at2"/>